<evidence type="ECO:0000313" key="3">
    <source>
        <dbReference type="EMBL" id="CAD8113395.1"/>
    </source>
</evidence>
<evidence type="ECO:0000313" key="4">
    <source>
        <dbReference type="Proteomes" id="UP000688137"/>
    </source>
</evidence>
<keyword evidence="4" id="KW-1185">Reference proteome</keyword>
<proteinExistence type="predicted"/>
<accession>A0A8S1QG96</accession>
<comment type="caution">
    <text evidence="3">The sequence shown here is derived from an EMBL/GenBank/DDBJ whole genome shotgun (WGS) entry which is preliminary data.</text>
</comment>
<organism evidence="3 4">
    <name type="scientific">Paramecium primaurelia</name>
    <dbReference type="NCBI Taxonomy" id="5886"/>
    <lineage>
        <taxon>Eukaryota</taxon>
        <taxon>Sar</taxon>
        <taxon>Alveolata</taxon>
        <taxon>Ciliophora</taxon>
        <taxon>Intramacronucleata</taxon>
        <taxon>Oligohymenophorea</taxon>
        <taxon>Peniculida</taxon>
        <taxon>Parameciidae</taxon>
        <taxon>Paramecium</taxon>
    </lineage>
</organism>
<keyword evidence="1" id="KW-0175">Coiled coil</keyword>
<evidence type="ECO:0000256" key="2">
    <source>
        <dbReference type="SAM" id="MobiDB-lite"/>
    </source>
</evidence>
<dbReference type="AlphaFoldDB" id="A0A8S1QG96"/>
<feature type="region of interest" description="Disordered" evidence="2">
    <location>
        <begin position="882"/>
        <end position="919"/>
    </location>
</feature>
<feature type="compositionally biased region" description="Basic and acidic residues" evidence="2">
    <location>
        <begin position="898"/>
        <end position="911"/>
    </location>
</feature>
<feature type="region of interest" description="Disordered" evidence="2">
    <location>
        <begin position="612"/>
        <end position="657"/>
    </location>
</feature>
<name>A0A8S1QG96_PARPR</name>
<feature type="region of interest" description="Disordered" evidence="2">
    <location>
        <begin position="717"/>
        <end position="739"/>
    </location>
</feature>
<dbReference type="EMBL" id="CAJJDM010000160">
    <property type="protein sequence ID" value="CAD8113395.1"/>
    <property type="molecule type" value="Genomic_DNA"/>
</dbReference>
<feature type="coiled-coil region" evidence="1">
    <location>
        <begin position="146"/>
        <end position="393"/>
    </location>
</feature>
<feature type="compositionally biased region" description="Polar residues" evidence="2">
    <location>
        <begin position="632"/>
        <end position="647"/>
    </location>
</feature>
<reference evidence="3" key="1">
    <citation type="submission" date="2021-01" db="EMBL/GenBank/DDBJ databases">
        <authorList>
            <consortium name="Genoscope - CEA"/>
            <person name="William W."/>
        </authorList>
    </citation>
    <scope>NUCLEOTIDE SEQUENCE</scope>
</reference>
<dbReference type="Proteomes" id="UP000688137">
    <property type="component" value="Unassembled WGS sequence"/>
</dbReference>
<gene>
    <name evidence="3" type="ORF">PPRIM_AZ9-3.1.T1550038</name>
</gene>
<evidence type="ECO:0000256" key="1">
    <source>
        <dbReference type="SAM" id="Coils"/>
    </source>
</evidence>
<sequence length="919" mass="108566">MNTQIKATRQPLSQIDFNQDLDNCGTTPKHKQFKTAITLNSDYKNNQNYNVQFKVKQQNQPMDQPSINNASRLNENNAIFMSPAPLRRNTQFQIQQQQQQQQITSPLQKNYSQKHFQPNSPITKHNIQFRGVSQQPFNQNVSHTTTQKLESDVQNLKNQNHALQQQIFQLESNIQRGNSTQFIKELENKILMLSKLNEKLNQDNQQLLKISDVEQLRIEKDHQSKKLEELESQYDNLLQQFEQFDCQKLNELQQINQENKIENLIVDLEDKITGLIIENEKLNQQIQEGQNIDQNIEQLQLEVQQHQITYQKLKHEEVQYRFKYDTANYDEKVSKRHQLNDNRDKVIEKIKLLEEENSKLRGLLSDVDYEEEIKDLEDRIRVIAQDNKKLEILFQKLIQKVLILYELFNKMKSCDLCKNGSRRKMRDYLQEKYFEAFNFYFAKPINEIIAQIPHAPHVIYFKDYVILDERMEYLKRFYSLEEVKPRVDILTEFYTQNYKHMHPNLCVIDAHKIMNKRNNRYDKLFYQKDHEQSQQQVISRQVLNSKLTENISFETQEHDIYEEGTQETTKQGLDLKGLQIIKNLQQLNRSEQSDITLKDCIMQVNQLYGKHKKQSTYSKSIKQRKQPDSYKKGTNSKSESKILSNIKSNKEEPLELGNGVEQFNDFDAKPKLTRMQSDSQTIQRMLKEYQKMKQLRNTVSSDLLPMSTSVQGFQGQQKSIRQDHNNNNGSMHSSTSTKQEALKKVYQPLPKKITTNQIDKIAKGGCLTDRTYKRPPPISEDLMLKIHDQIKGLNTVESKQKVEFKYMIPSQYNSQQNQKLVSTKAKSSNSKKIISDLGTKSQHINKQTTQKTDEIVKKYIQFAQQTLKKKFDFKLNLQGLNEEPQEEEVSSKRNNFYTERHSQVQDREQFNSHRKILQK</sequence>
<protein>
    <submittedName>
        <fullName evidence="3">Uncharacterized protein</fullName>
    </submittedName>
</protein>